<evidence type="ECO:0000256" key="3">
    <source>
        <dbReference type="ARBA" id="ARBA00022692"/>
    </source>
</evidence>
<protein>
    <recommendedName>
        <fullName evidence="8">Fluoride-specific ion channel FluC</fullName>
    </recommendedName>
</protein>
<organism evidence="9 10">
    <name type="scientific">Halorubrum tibetense</name>
    <dbReference type="NCBI Taxonomy" id="175631"/>
    <lineage>
        <taxon>Archaea</taxon>
        <taxon>Methanobacteriati</taxon>
        <taxon>Methanobacteriota</taxon>
        <taxon>Stenosarchaea group</taxon>
        <taxon>Halobacteria</taxon>
        <taxon>Halobacteriales</taxon>
        <taxon>Haloferacaceae</taxon>
        <taxon>Halorubrum</taxon>
    </lineage>
</organism>
<dbReference type="RefSeq" id="WP_379783675.1">
    <property type="nucleotide sequence ID" value="NZ_JBHSWW010000412.1"/>
</dbReference>
<comment type="subcellular location">
    <subcellularLocation>
        <location evidence="1 8">Cell membrane</location>
        <topology evidence="1 8">Multi-pass membrane protein</topology>
    </subcellularLocation>
</comment>
<comment type="function">
    <text evidence="8">Fluoride-specific ion channel. Important for reducing fluoride concentration in the cell, thus reducing its toxicity.</text>
</comment>
<dbReference type="Proteomes" id="UP001596442">
    <property type="component" value="Unassembled WGS sequence"/>
</dbReference>
<keyword evidence="4 8" id="KW-1133">Transmembrane helix</keyword>
<comment type="caution">
    <text evidence="8">Lacks conserved residue(s) required for the propagation of feature annotation.</text>
</comment>
<sequence length="115" mass="11587">MERTVVGAGIVAVGGFLGAVTRYAVDVASGDVTGIGTLLVNVIGCFLLGVAVTRTLTVRVRLFVATGFISSFTTYSAFAADAITFGTIAGTGYVLVSYGAGFAAAVAGLTVGRRR</sequence>
<evidence type="ECO:0000256" key="2">
    <source>
        <dbReference type="ARBA" id="ARBA00022475"/>
    </source>
</evidence>
<evidence type="ECO:0000256" key="6">
    <source>
        <dbReference type="ARBA" id="ARBA00035120"/>
    </source>
</evidence>
<dbReference type="GO" id="GO:0140114">
    <property type="term" value="P:cellular detoxification of fluoride"/>
    <property type="evidence" value="ECO:0007669"/>
    <property type="project" value="UniProtKB-UniRule"/>
</dbReference>
<dbReference type="HAMAP" id="MF_00454">
    <property type="entry name" value="FluC"/>
    <property type="match status" value="1"/>
</dbReference>
<evidence type="ECO:0000256" key="5">
    <source>
        <dbReference type="ARBA" id="ARBA00023136"/>
    </source>
</evidence>
<comment type="caution">
    <text evidence="9">The sequence shown here is derived from an EMBL/GenBank/DDBJ whole genome shotgun (WGS) entry which is preliminary data.</text>
</comment>
<comment type="catalytic activity">
    <reaction evidence="7">
        <text>fluoride(in) = fluoride(out)</text>
        <dbReference type="Rhea" id="RHEA:76159"/>
        <dbReference type="ChEBI" id="CHEBI:17051"/>
    </reaction>
    <physiologicalReaction direction="left-to-right" evidence="7">
        <dbReference type="Rhea" id="RHEA:76160"/>
    </physiologicalReaction>
</comment>
<evidence type="ECO:0000256" key="1">
    <source>
        <dbReference type="ARBA" id="ARBA00004651"/>
    </source>
</evidence>
<accession>A0ABD5SD41</accession>
<name>A0ABD5SD41_9EURY</name>
<dbReference type="InterPro" id="IPR003691">
    <property type="entry name" value="FluC"/>
</dbReference>
<keyword evidence="3 8" id="KW-0812">Transmembrane</keyword>
<evidence type="ECO:0000256" key="4">
    <source>
        <dbReference type="ARBA" id="ARBA00022989"/>
    </source>
</evidence>
<comment type="similarity">
    <text evidence="6 8">Belongs to the fluoride channel Fluc/FEX (TC 1.A.43) family.</text>
</comment>
<dbReference type="GO" id="GO:0062054">
    <property type="term" value="F:fluoride channel activity"/>
    <property type="evidence" value="ECO:0007669"/>
    <property type="project" value="UniProtKB-UniRule"/>
</dbReference>
<keyword evidence="5 8" id="KW-0472">Membrane</keyword>
<proteinExistence type="inferred from homology"/>
<evidence type="ECO:0000313" key="9">
    <source>
        <dbReference type="EMBL" id="MFC6754883.1"/>
    </source>
</evidence>
<keyword evidence="8" id="KW-0813">Transport</keyword>
<evidence type="ECO:0000256" key="7">
    <source>
        <dbReference type="ARBA" id="ARBA00035585"/>
    </source>
</evidence>
<keyword evidence="8" id="KW-0406">Ion transport</keyword>
<dbReference type="Pfam" id="PF02537">
    <property type="entry name" value="CRCB"/>
    <property type="match status" value="1"/>
</dbReference>
<evidence type="ECO:0000256" key="8">
    <source>
        <dbReference type="HAMAP-Rule" id="MF_00454"/>
    </source>
</evidence>
<feature type="transmembrane region" description="Helical" evidence="8">
    <location>
        <begin position="34"/>
        <end position="53"/>
    </location>
</feature>
<dbReference type="GO" id="GO:0005886">
    <property type="term" value="C:plasma membrane"/>
    <property type="evidence" value="ECO:0007669"/>
    <property type="project" value="UniProtKB-SubCell"/>
</dbReference>
<keyword evidence="8" id="KW-0407">Ion channel</keyword>
<dbReference type="AlphaFoldDB" id="A0ABD5SD41"/>
<keyword evidence="10" id="KW-1185">Reference proteome</keyword>
<feature type="transmembrane region" description="Helical" evidence="8">
    <location>
        <begin position="60"/>
        <end position="80"/>
    </location>
</feature>
<gene>
    <name evidence="8" type="primary">fluC</name>
    <name evidence="8" type="synonym">crcB</name>
    <name evidence="9" type="ORF">ACFQEU_15675</name>
</gene>
<feature type="transmembrane region" description="Helical" evidence="8">
    <location>
        <begin position="92"/>
        <end position="112"/>
    </location>
</feature>
<reference evidence="9 10" key="1">
    <citation type="journal article" date="2019" name="Int. J. Syst. Evol. Microbiol.">
        <title>The Global Catalogue of Microorganisms (GCM) 10K type strain sequencing project: providing services to taxonomists for standard genome sequencing and annotation.</title>
        <authorList>
            <consortium name="The Broad Institute Genomics Platform"/>
            <consortium name="The Broad Institute Genome Sequencing Center for Infectious Disease"/>
            <person name="Wu L."/>
            <person name="Ma J."/>
        </authorList>
    </citation>
    <scope>NUCLEOTIDE SEQUENCE [LARGE SCALE GENOMIC DNA]</scope>
    <source>
        <strain evidence="9 10">CGMCC 1.3239</strain>
    </source>
</reference>
<keyword evidence="2 8" id="KW-1003">Cell membrane</keyword>
<evidence type="ECO:0000313" key="10">
    <source>
        <dbReference type="Proteomes" id="UP001596442"/>
    </source>
</evidence>
<dbReference type="EMBL" id="JBHSWW010000412">
    <property type="protein sequence ID" value="MFC6754883.1"/>
    <property type="molecule type" value="Genomic_DNA"/>
</dbReference>